<dbReference type="EMBL" id="UZAU01000157">
    <property type="status" value="NOT_ANNOTATED_CDS"/>
    <property type="molecule type" value="Genomic_DNA"/>
</dbReference>
<reference evidence="1" key="1">
    <citation type="submission" date="2018-11" db="EMBL/GenBank/DDBJ databases">
        <authorList>
            <person name="Grassa J C."/>
        </authorList>
    </citation>
    <scope>NUCLEOTIDE SEQUENCE [LARGE SCALE GENOMIC DNA]</scope>
</reference>
<dbReference type="EnsemblPlants" id="novel_model_840_5bd9a17a">
    <property type="protein sequence ID" value="cds.novel_model_840_5bd9a17a"/>
    <property type="gene ID" value="novel_gene_474_5bd9a17a"/>
</dbReference>
<accession>A0A803RC67</accession>
<proteinExistence type="predicted"/>
<name>A0A803RC67_CANSA</name>
<dbReference type="Gramene" id="novel_model_840_5bd9a17a">
    <property type="protein sequence ID" value="cds.novel_model_840_5bd9a17a"/>
    <property type="gene ID" value="novel_gene_474_5bd9a17a"/>
</dbReference>
<organism evidence="1 2">
    <name type="scientific">Cannabis sativa</name>
    <name type="common">Hemp</name>
    <name type="synonym">Marijuana</name>
    <dbReference type="NCBI Taxonomy" id="3483"/>
    <lineage>
        <taxon>Eukaryota</taxon>
        <taxon>Viridiplantae</taxon>
        <taxon>Streptophyta</taxon>
        <taxon>Embryophyta</taxon>
        <taxon>Tracheophyta</taxon>
        <taxon>Spermatophyta</taxon>
        <taxon>Magnoliopsida</taxon>
        <taxon>eudicotyledons</taxon>
        <taxon>Gunneridae</taxon>
        <taxon>Pentapetalae</taxon>
        <taxon>rosids</taxon>
        <taxon>fabids</taxon>
        <taxon>Rosales</taxon>
        <taxon>Cannabaceae</taxon>
        <taxon>Cannabis</taxon>
    </lineage>
</organism>
<dbReference type="AlphaFoldDB" id="A0A803RC67"/>
<evidence type="ECO:0000313" key="2">
    <source>
        <dbReference type="Proteomes" id="UP000596661"/>
    </source>
</evidence>
<dbReference type="Proteomes" id="UP000596661">
    <property type="component" value="Chromosome 2"/>
</dbReference>
<evidence type="ECO:0000313" key="1">
    <source>
        <dbReference type="EnsemblPlants" id="cds.novel_model_840_5bd9a17a"/>
    </source>
</evidence>
<keyword evidence="2" id="KW-1185">Reference proteome</keyword>
<reference evidence="1" key="2">
    <citation type="submission" date="2021-03" db="UniProtKB">
        <authorList>
            <consortium name="EnsemblPlants"/>
        </authorList>
    </citation>
    <scope>IDENTIFICATION</scope>
</reference>
<protein>
    <submittedName>
        <fullName evidence="1">Uncharacterized protein</fullName>
    </submittedName>
</protein>
<sequence>MSQQKYMCEKIYIFDIDIYIYIYKVPMKETLCNFKLRSFWRSAFFQDQCNLEFPEPGCNKGCMLYIPTFAL</sequence>